<keyword evidence="7" id="KW-1185">Reference proteome</keyword>
<dbReference type="Proteomes" id="UP000320011">
    <property type="component" value="Unassembled WGS sequence"/>
</dbReference>
<gene>
    <name evidence="6" type="ORF">FNH05_11635</name>
</gene>
<dbReference type="EMBL" id="VJWX01000086">
    <property type="protein sequence ID" value="TVT53615.1"/>
    <property type="molecule type" value="Genomic_DNA"/>
</dbReference>
<dbReference type="PANTHER" id="PTHR42847">
    <property type="entry name" value="ALKANESULFONATE MONOOXYGENASE"/>
    <property type="match status" value="1"/>
</dbReference>
<dbReference type="SUPFAM" id="SSF51679">
    <property type="entry name" value="Bacterial luciferase-like"/>
    <property type="match status" value="1"/>
</dbReference>
<evidence type="ECO:0000259" key="5">
    <source>
        <dbReference type="Pfam" id="PF00296"/>
    </source>
</evidence>
<evidence type="ECO:0000256" key="4">
    <source>
        <dbReference type="ARBA" id="ARBA00023033"/>
    </source>
</evidence>
<dbReference type="Pfam" id="PF00296">
    <property type="entry name" value="Bac_luciferase"/>
    <property type="match status" value="1"/>
</dbReference>
<keyword evidence="4" id="KW-0503">Monooxygenase</keyword>
<proteinExistence type="predicted"/>
<organism evidence="6 7">
    <name type="scientific">Amycolatopsis rhizosphaerae</name>
    <dbReference type="NCBI Taxonomy" id="2053003"/>
    <lineage>
        <taxon>Bacteria</taxon>
        <taxon>Bacillati</taxon>
        <taxon>Actinomycetota</taxon>
        <taxon>Actinomycetes</taxon>
        <taxon>Pseudonocardiales</taxon>
        <taxon>Pseudonocardiaceae</taxon>
        <taxon>Amycolatopsis</taxon>
    </lineage>
</organism>
<dbReference type="PANTHER" id="PTHR42847:SF4">
    <property type="entry name" value="ALKANESULFONATE MONOOXYGENASE-RELATED"/>
    <property type="match status" value="1"/>
</dbReference>
<feature type="domain" description="Luciferase-like" evidence="5">
    <location>
        <begin position="12"/>
        <end position="195"/>
    </location>
</feature>
<dbReference type="RefSeq" id="WP_144587372.1">
    <property type="nucleotide sequence ID" value="NZ_VJWX01000086.1"/>
</dbReference>
<sequence>MTERPFRFGIVGTATDLAGWTDLARRAEDAGYDVLLSPDPQPAGDPFTLLSAAAAVTTTLHTGTFVAVERFRDRELLAWQASSLHGFTAGRFELGLGTGRPDAVGHAAKLGVEFGTRAERLTHLADTLAHLREQPDRPPLLVAAGGPKTLEVAARLADIVTLAWLPGTTEPEAKALVDHFRRACDRLDEIELSLNIMAVGDGPAPWVERFAGVTAEELVRRGAVTVLPGTHREQADTLLRRRDEYGTSYVTINASFLDEFAPVIELLKGR</sequence>
<evidence type="ECO:0000256" key="1">
    <source>
        <dbReference type="ARBA" id="ARBA00022630"/>
    </source>
</evidence>
<dbReference type="InterPro" id="IPR011251">
    <property type="entry name" value="Luciferase-like_dom"/>
</dbReference>
<name>A0A558CXY0_9PSEU</name>
<reference evidence="6 7" key="1">
    <citation type="submission" date="2019-07" db="EMBL/GenBank/DDBJ databases">
        <authorList>
            <person name="Duangmal K."/>
            <person name="Teo W.F.A."/>
        </authorList>
    </citation>
    <scope>NUCLEOTIDE SEQUENCE [LARGE SCALE GENOMIC DNA]</scope>
    <source>
        <strain evidence="6 7">TBRC 6029</strain>
    </source>
</reference>
<evidence type="ECO:0000256" key="3">
    <source>
        <dbReference type="ARBA" id="ARBA00023002"/>
    </source>
</evidence>
<keyword evidence="1" id="KW-0285">Flavoprotein</keyword>
<keyword evidence="2" id="KW-0288">FMN</keyword>
<dbReference type="InterPro" id="IPR050172">
    <property type="entry name" value="SsuD_RutA_monooxygenase"/>
</dbReference>
<dbReference type="InterPro" id="IPR036661">
    <property type="entry name" value="Luciferase-like_sf"/>
</dbReference>
<protein>
    <submittedName>
        <fullName evidence="6">LLM class flavin-dependent oxidoreductase</fullName>
    </submittedName>
</protein>
<evidence type="ECO:0000313" key="6">
    <source>
        <dbReference type="EMBL" id="TVT53615.1"/>
    </source>
</evidence>
<dbReference type="GO" id="GO:0046306">
    <property type="term" value="P:alkanesulfonate catabolic process"/>
    <property type="evidence" value="ECO:0007669"/>
    <property type="project" value="TreeGrafter"/>
</dbReference>
<comment type="caution">
    <text evidence="6">The sequence shown here is derived from an EMBL/GenBank/DDBJ whole genome shotgun (WGS) entry which is preliminary data.</text>
</comment>
<dbReference type="Gene3D" id="3.20.20.30">
    <property type="entry name" value="Luciferase-like domain"/>
    <property type="match status" value="2"/>
</dbReference>
<reference evidence="6 7" key="2">
    <citation type="submission" date="2019-08" db="EMBL/GenBank/DDBJ databases">
        <title>Amycolatopsis acidicola sp. nov., isolated from peat swamp forest soil.</title>
        <authorList>
            <person name="Srisuk N."/>
        </authorList>
    </citation>
    <scope>NUCLEOTIDE SEQUENCE [LARGE SCALE GENOMIC DNA]</scope>
    <source>
        <strain evidence="6 7">TBRC 6029</strain>
    </source>
</reference>
<keyword evidence="3" id="KW-0560">Oxidoreductase</keyword>
<evidence type="ECO:0000256" key="2">
    <source>
        <dbReference type="ARBA" id="ARBA00022643"/>
    </source>
</evidence>
<dbReference type="AlphaFoldDB" id="A0A558CXY0"/>
<evidence type="ECO:0000313" key="7">
    <source>
        <dbReference type="Proteomes" id="UP000320011"/>
    </source>
</evidence>
<dbReference type="OrthoDB" id="5241778at2"/>
<dbReference type="GO" id="GO:0008726">
    <property type="term" value="F:alkanesulfonate monooxygenase activity"/>
    <property type="evidence" value="ECO:0007669"/>
    <property type="project" value="TreeGrafter"/>
</dbReference>
<accession>A0A558CXY0</accession>